<dbReference type="GO" id="GO:0008270">
    <property type="term" value="F:zinc ion binding"/>
    <property type="evidence" value="ECO:0007669"/>
    <property type="project" value="UniProtKB-KW"/>
</dbReference>
<dbReference type="Pfam" id="PF00320">
    <property type="entry name" value="GATA"/>
    <property type="match status" value="1"/>
</dbReference>
<keyword evidence="6" id="KW-0804">Transcription</keyword>
<comment type="caution">
    <text evidence="10">The sequence shown here is derived from an EMBL/GenBank/DDBJ whole genome shotgun (WGS) entry which is preliminary data.</text>
</comment>
<sequence>MAANHSANLHGMVRGVGTNQAAGRTTVEGMRTVPHFNMSPNGMNTVTAGFLVGVLVPNQNNLSYYHGNLVPLMPNVNNNGALLGYAARNIIGDLVTGASVGLRPGGGISEEYLYNDPNRRCTLCNCTTFQTPMWRRGPHGPRTLCNACGIRYRREEERRMRREAGNNNNP</sequence>
<keyword evidence="2 8" id="KW-0863">Zinc-finger</keyword>
<evidence type="ECO:0000256" key="5">
    <source>
        <dbReference type="ARBA" id="ARBA00023125"/>
    </source>
</evidence>
<comment type="similarity">
    <text evidence="7">Belongs to the type IV zinc-finger family. Class B subfamily.</text>
</comment>
<dbReference type="InterPro" id="IPR013088">
    <property type="entry name" value="Znf_NHR/GATA"/>
</dbReference>
<feature type="domain" description="GATA-type" evidence="9">
    <location>
        <begin position="125"/>
        <end position="159"/>
    </location>
</feature>
<dbReference type="GO" id="GO:0006355">
    <property type="term" value="P:regulation of DNA-templated transcription"/>
    <property type="evidence" value="ECO:0007669"/>
    <property type="project" value="InterPro"/>
</dbReference>
<proteinExistence type="inferred from homology"/>
<dbReference type="PANTHER" id="PTHR46813:SF16">
    <property type="entry name" value="GATA TRANSCRIPTION FACTOR 18"/>
    <property type="match status" value="1"/>
</dbReference>
<evidence type="ECO:0000256" key="1">
    <source>
        <dbReference type="ARBA" id="ARBA00022723"/>
    </source>
</evidence>
<evidence type="ECO:0000313" key="11">
    <source>
        <dbReference type="Proteomes" id="UP001159364"/>
    </source>
</evidence>
<organism evidence="10 11">
    <name type="scientific">Erythroxylum novogranatense</name>
    <dbReference type="NCBI Taxonomy" id="1862640"/>
    <lineage>
        <taxon>Eukaryota</taxon>
        <taxon>Viridiplantae</taxon>
        <taxon>Streptophyta</taxon>
        <taxon>Embryophyta</taxon>
        <taxon>Tracheophyta</taxon>
        <taxon>Spermatophyta</taxon>
        <taxon>Magnoliopsida</taxon>
        <taxon>eudicotyledons</taxon>
        <taxon>Gunneridae</taxon>
        <taxon>Pentapetalae</taxon>
        <taxon>rosids</taxon>
        <taxon>fabids</taxon>
        <taxon>Malpighiales</taxon>
        <taxon>Erythroxylaceae</taxon>
        <taxon>Erythroxylum</taxon>
    </lineage>
</organism>
<dbReference type="GO" id="GO:0043565">
    <property type="term" value="F:sequence-specific DNA binding"/>
    <property type="evidence" value="ECO:0007669"/>
    <property type="project" value="InterPro"/>
</dbReference>
<evidence type="ECO:0000256" key="4">
    <source>
        <dbReference type="ARBA" id="ARBA00023015"/>
    </source>
</evidence>
<dbReference type="PANTHER" id="PTHR46813">
    <property type="entry name" value="GATA TRANSCRIPTION FACTOR 18"/>
    <property type="match status" value="1"/>
</dbReference>
<evidence type="ECO:0000256" key="7">
    <source>
        <dbReference type="ARBA" id="ARBA00024019"/>
    </source>
</evidence>
<dbReference type="Proteomes" id="UP001159364">
    <property type="component" value="Linkage Group LG07"/>
</dbReference>
<evidence type="ECO:0000259" key="9">
    <source>
        <dbReference type="PROSITE" id="PS50114"/>
    </source>
</evidence>
<dbReference type="AlphaFoldDB" id="A0AAV8T0F9"/>
<keyword evidence="5" id="KW-0238">DNA-binding</keyword>
<dbReference type="SMART" id="SM00401">
    <property type="entry name" value="ZnF_GATA"/>
    <property type="match status" value="1"/>
</dbReference>
<dbReference type="SUPFAM" id="SSF57716">
    <property type="entry name" value="Glucocorticoid receptor-like (DNA-binding domain)"/>
    <property type="match status" value="1"/>
</dbReference>
<evidence type="ECO:0000256" key="2">
    <source>
        <dbReference type="ARBA" id="ARBA00022771"/>
    </source>
</evidence>
<protein>
    <recommendedName>
        <fullName evidence="9">GATA-type domain-containing protein</fullName>
    </recommendedName>
</protein>
<keyword evidence="3" id="KW-0862">Zinc</keyword>
<keyword evidence="1" id="KW-0479">Metal-binding</keyword>
<evidence type="ECO:0000256" key="3">
    <source>
        <dbReference type="ARBA" id="ARBA00022833"/>
    </source>
</evidence>
<keyword evidence="11" id="KW-1185">Reference proteome</keyword>
<evidence type="ECO:0000313" key="10">
    <source>
        <dbReference type="EMBL" id="KAJ8759735.1"/>
    </source>
</evidence>
<evidence type="ECO:0000256" key="8">
    <source>
        <dbReference type="PROSITE-ProRule" id="PRU00094"/>
    </source>
</evidence>
<dbReference type="EMBL" id="JAIWQS010000007">
    <property type="protein sequence ID" value="KAJ8759735.1"/>
    <property type="molecule type" value="Genomic_DNA"/>
</dbReference>
<keyword evidence="4" id="KW-0805">Transcription regulation</keyword>
<reference evidence="10 11" key="1">
    <citation type="submission" date="2021-09" db="EMBL/GenBank/DDBJ databases">
        <title>Genomic insights and catalytic innovation underlie evolution of tropane alkaloids biosynthesis.</title>
        <authorList>
            <person name="Wang Y.-J."/>
            <person name="Tian T."/>
            <person name="Huang J.-P."/>
            <person name="Huang S.-X."/>
        </authorList>
    </citation>
    <scope>NUCLEOTIDE SEQUENCE [LARGE SCALE GENOMIC DNA]</scope>
    <source>
        <strain evidence="10">KIB-2018</strain>
        <tissue evidence="10">Leaf</tissue>
    </source>
</reference>
<dbReference type="InterPro" id="IPR000679">
    <property type="entry name" value="Znf_GATA"/>
</dbReference>
<name>A0AAV8T0F9_9ROSI</name>
<dbReference type="CDD" id="cd00202">
    <property type="entry name" value="ZnF_GATA"/>
    <property type="match status" value="1"/>
</dbReference>
<gene>
    <name evidence="10" type="ORF">K2173_009836</name>
</gene>
<accession>A0AAV8T0F9</accession>
<dbReference type="PROSITE" id="PS50114">
    <property type="entry name" value="GATA_ZN_FINGER_2"/>
    <property type="match status" value="1"/>
</dbReference>
<dbReference type="Gene3D" id="3.30.50.10">
    <property type="entry name" value="Erythroid Transcription Factor GATA-1, subunit A"/>
    <property type="match status" value="1"/>
</dbReference>
<evidence type="ECO:0000256" key="6">
    <source>
        <dbReference type="ARBA" id="ARBA00023163"/>
    </source>
</evidence>